<proteinExistence type="predicted"/>
<reference evidence="2" key="1">
    <citation type="submission" date="2021-01" db="EMBL/GenBank/DDBJ databases">
        <title>Adiantum capillus-veneris genome.</title>
        <authorList>
            <person name="Fang Y."/>
            <person name="Liao Q."/>
        </authorList>
    </citation>
    <scope>NUCLEOTIDE SEQUENCE</scope>
    <source>
        <strain evidence="2">H3</strain>
        <tissue evidence="2">Leaf</tissue>
    </source>
</reference>
<evidence type="ECO:0000313" key="3">
    <source>
        <dbReference type="Proteomes" id="UP000886520"/>
    </source>
</evidence>
<dbReference type="OrthoDB" id="1840446at2759"/>
<dbReference type="AlphaFoldDB" id="A0A9D4UGX1"/>
<evidence type="ECO:0000256" key="1">
    <source>
        <dbReference type="SAM" id="MobiDB-lite"/>
    </source>
</evidence>
<organism evidence="2 3">
    <name type="scientific">Adiantum capillus-veneris</name>
    <name type="common">Maidenhair fern</name>
    <dbReference type="NCBI Taxonomy" id="13818"/>
    <lineage>
        <taxon>Eukaryota</taxon>
        <taxon>Viridiplantae</taxon>
        <taxon>Streptophyta</taxon>
        <taxon>Embryophyta</taxon>
        <taxon>Tracheophyta</taxon>
        <taxon>Polypodiopsida</taxon>
        <taxon>Polypodiidae</taxon>
        <taxon>Polypodiales</taxon>
        <taxon>Pteridineae</taxon>
        <taxon>Pteridaceae</taxon>
        <taxon>Vittarioideae</taxon>
        <taxon>Adiantum</taxon>
    </lineage>
</organism>
<feature type="compositionally biased region" description="Acidic residues" evidence="1">
    <location>
        <begin position="63"/>
        <end position="72"/>
    </location>
</feature>
<comment type="caution">
    <text evidence="2">The sequence shown here is derived from an EMBL/GenBank/DDBJ whole genome shotgun (WGS) entry which is preliminary data.</text>
</comment>
<evidence type="ECO:0000313" key="2">
    <source>
        <dbReference type="EMBL" id="KAI5067701.1"/>
    </source>
</evidence>
<sequence>METHAVEPAEKQREGNYHERSFAKDKGCACSAATSVASPTSHAERDWISTSSSSGVSTNSDSSESDDPEQYEDGQFCTGVAQMWSMAHCNGMGYMTPPPMTKRKRVSCPPAAPRKRRSVPRLPPTQHLSFFTPPDIEVFFAAHASAC</sequence>
<dbReference type="EMBL" id="JABFUD020000017">
    <property type="protein sequence ID" value="KAI5067701.1"/>
    <property type="molecule type" value="Genomic_DNA"/>
</dbReference>
<name>A0A9D4UGX1_ADICA</name>
<gene>
    <name evidence="2" type="ORF">GOP47_0018229</name>
</gene>
<dbReference type="Proteomes" id="UP000886520">
    <property type="component" value="Chromosome 17"/>
</dbReference>
<feature type="region of interest" description="Disordered" evidence="1">
    <location>
        <begin position="33"/>
        <end position="74"/>
    </location>
</feature>
<feature type="compositionally biased region" description="Low complexity" evidence="1">
    <location>
        <begin position="49"/>
        <end position="62"/>
    </location>
</feature>
<feature type="region of interest" description="Disordered" evidence="1">
    <location>
        <begin position="98"/>
        <end position="126"/>
    </location>
</feature>
<keyword evidence="3" id="KW-1185">Reference proteome</keyword>
<accession>A0A9D4UGX1</accession>
<protein>
    <submittedName>
        <fullName evidence="2">Uncharacterized protein</fullName>
    </submittedName>
</protein>
<feature type="region of interest" description="Disordered" evidence="1">
    <location>
        <begin position="1"/>
        <end position="20"/>
    </location>
</feature>